<protein>
    <recommendedName>
        <fullName evidence="4">DUF2235 domain-containing protein</fullName>
    </recommendedName>
</protein>
<dbReference type="Proteomes" id="UP001499959">
    <property type="component" value="Unassembled WGS sequence"/>
</dbReference>
<gene>
    <name evidence="2" type="ORF">GCM10023307_12990</name>
</gene>
<dbReference type="EMBL" id="BAABJE010000005">
    <property type="protein sequence ID" value="GAA4789245.1"/>
    <property type="molecule type" value="Genomic_DNA"/>
</dbReference>
<keyword evidence="3" id="KW-1185">Reference proteome</keyword>
<proteinExistence type="predicted"/>
<dbReference type="PANTHER" id="PTHR33840">
    <property type="match status" value="1"/>
</dbReference>
<name>A0ABP9B403_9GAMM</name>
<accession>A0ABP9B403</accession>
<dbReference type="PANTHER" id="PTHR33840:SF1">
    <property type="entry name" value="TLE1 PHOSPHOLIPASE DOMAIN-CONTAINING PROTEIN"/>
    <property type="match status" value="1"/>
</dbReference>
<sequence length="481" mass="52457">MNEPVRARQSDGVDVAPVTRADLQAYTDANRELGRMQVPVMVSDDRPNERLFVAVLDGTGNDMNDPGRGPPTGPAQIFAQIRDQQNAGQLTNVAAGYLQGPGTGSFGTWDGARGYTFEERGETMYRQFIEQSARWLRENPDADIRVAAIGFSRGAEQAAYFTRLVDERGIQDPTGAVYTTGDDGLVTGVRYTRPPLVAPGQVAQAAVLEDPVATGDPRNYDRRLPPSVISAMQITARDETRDQFIGTQHLPTGLSDDQRSLNITVPGAHSNIGDGYEANGLGIRNTNMASQYLNGLVDNDRPLLRLRTEPAFGDPSNVIHDSEGHNSWIYTRRGFDRDGVRDVNHQVGAPEYAVTMDGMPYQVPPSAENRMREPMDQSLAERFDYRALPLAPIPGPLDPRQGALDPARDASPFDRLGRAALAGDVDGTRGIGQQFLETGPGQSWLQEGRAFNLEQARLRDQAAAVPPPTVDEPARQPAMAR</sequence>
<organism evidence="2 3">
    <name type="scientific">Lysobacter hankyongensis</name>
    <dbReference type="NCBI Taxonomy" id="1176535"/>
    <lineage>
        <taxon>Bacteria</taxon>
        <taxon>Pseudomonadati</taxon>
        <taxon>Pseudomonadota</taxon>
        <taxon>Gammaproteobacteria</taxon>
        <taxon>Lysobacterales</taxon>
        <taxon>Lysobacteraceae</taxon>
        <taxon>Lysobacter</taxon>
    </lineage>
</organism>
<reference evidence="3" key="1">
    <citation type="journal article" date="2019" name="Int. J. Syst. Evol. Microbiol.">
        <title>The Global Catalogue of Microorganisms (GCM) 10K type strain sequencing project: providing services to taxonomists for standard genome sequencing and annotation.</title>
        <authorList>
            <consortium name="The Broad Institute Genomics Platform"/>
            <consortium name="The Broad Institute Genome Sequencing Center for Infectious Disease"/>
            <person name="Wu L."/>
            <person name="Ma J."/>
        </authorList>
    </citation>
    <scope>NUCLEOTIDE SEQUENCE [LARGE SCALE GENOMIC DNA]</scope>
    <source>
        <strain evidence="3">JCM 18204</strain>
    </source>
</reference>
<evidence type="ECO:0000313" key="2">
    <source>
        <dbReference type="EMBL" id="GAA4789245.1"/>
    </source>
</evidence>
<evidence type="ECO:0000313" key="3">
    <source>
        <dbReference type="Proteomes" id="UP001499959"/>
    </source>
</evidence>
<evidence type="ECO:0000256" key="1">
    <source>
        <dbReference type="SAM" id="MobiDB-lite"/>
    </source>
</evidence>
<feature type="region of interest" description="Disordered" evidence="1">
    <location>
        <begin position="459"/>
        <end position="481"/>
    </location>
</feature>
<comment type="caution">
    <text evidence="2">The sequence shown here is derived from an EMBL/GenBank/DDBJ whole genome shotgun (WGS) entry which is preliminary data.</text>
</comment>
<dbReference type="RefSeq" id="WP_345302504.1">
    <property type="nucleotide sequence ID" value="NZ_BAABJE010000005.1"/>
</dbReference>
<evidence type="ECO:0008006" key="4">
    <source>
        <dbReference type="Google" id="ProtNLM"/>
    </source>
</evidence>